<dbReference type="InterPro" id="IPR005886">
    <property type="entry name" value="UDP_G4E"/>
</dbReference>
<evidence type="ECO:0000256" key="6">
    <source>
        <dbReference type="ARBA" id="ARBA00023027"/>
    </source>
</evidence>
<dbReference type="PANTHER" id="PTHR43725:SF47">
    <property type="entry name" value="UDP-GLUCOSE 4-EPIMERASE"/>
    <property type="match status" value="1"/>
</dbReference>
<evidence type="ECO:0000256" key="3">
    <source>
        <dbReference type="ARBA" id="ARBA00007637"/>
    </source>
</evidence>
<comment type="pathway">
    <text evidence="8">Carbohydrate metabolism; galactose metabolism.</text>
</comment>
<evidence type="ECO:0000256" key="4">
    <source>
        <dbReference type="ARBA" id="ARBA00013189"/>
    </source>
</evidence>
<evidence type="ECO:0000256" key="8">
    <source>
        <dbReference type="RuleBase" id="RU366046"/>
    </source>
</evidence>
<evidence type="ECO:0000256" key="5">
    <source>
        <dbReference type="ARBA" id="ARBA00018569"/>
    </source>
</evidence>
<dbReference type="Proteomes" id="UP000886891">
    <property type="component" value="Unassembled WGS sequence"/>
</dbReference>
<dbReference type="GO" id="GO:0006012">
    <property type="term" value="P:galactose metabolic process"/>
    <property type="evidence" value="ECO:0007669"/>
    <property type="project" value="InterPro"/>
</dbReference>
<evidence type="ECO:0000256" key="2">
    <source>
        <dbReference type="ARBA" id="ARBA00001911"/>
    </source>
</evidence>
<dbReference type="SUPFAM" id="SSF51735">
    <property type="entry name" value="NAD(P)-binding Rossmann-fold domains"/>
    <property type="match status" value="1"/>
</dbReference>
<accession>A0A9D1NCD4</accession>
<dbReference type="CDD" id="cd05247">
    <property type="entry name" value="UDP_G4E_1_SDR_e"/>
    <property type="match status" value="1"/>
</dbReference>
<proteinExistence type="inferred from homology"/>
<dbReference type="EC" id="5.1.3.2" evidence="4 8"/>
<dbReference type="InterPro" id="IPR036291">
    <property type="entry name" value="NAD(P)-bd_dom_sf"/>
</dbReference>
<dbReference type="NCBIfam" id="NF007956">
    <property type="entry name" value="PRK10675.1"/>
    <property type="match status" value="1"/>
</dbReference>
<protein>
    <recommendedName>
        <fullName evidence="5 8">UDP-glucose 4-epimerase</fullName>
        <ecNumber evidence="4 8">5.1.3.2</ecNumber>
    </recommendedName>
</protein>
<reference evidence="10" key="1">
    <citation type="submission" date="2020-10" db="EMBL/GenBank/DDBJ databases">
        <authorList>
            <person name="Gilroy R."/>
        </authorList>
    </citation>
    <scope>NUCLEOTIDE SEQUENCE</scope>
    <source>
        <strain evidence="10">23406</strain>
    </source>
</reference>
<feature type="domain" description="NAD(P)-binding" evidence="9">
    <location>
        <begin position="4"/>
        <end position="322"/>
    </location>
</feature>
<comment type="caution">
    <text evidence="10">The sequence shown here is derived from an EMBL/GenBank/DDBJ whole genome shotgun (WGS) entry which is preliminary data.</text>
</comment>
<comment type="cofactor">
    <cofactor evidence="2 8">
        <name>NAD(+)</name>
        <dbReference type="ChEBI" id="CHEBI:57540"/>
    </cofactor>
</comment>
<dbReference type="AlphaFoldDB" id="A0A9D1NCD4"/>
<dbReference type="PANTHER" id="PTHR43725">
    <property type="entry name" value="UDP-GLUCOSE 4-EPIMERASE"/>
    <property type="match status" value="1"/>
</dbReference>
<dbReference type="NCBIfam" id="TIGR01179">
    <property type="entry name" value="galE"/>
    <property type="match status" value="1"/>
</dbReference>
<dbReference type="GO" id="GO:0003978">
    <property type="term" value="F:UDP-glucose 4-epimerase activity"/>
    <property type="evidence" value="ECO:0007669"/>
    <property type="project" value="UniProtKB-UniRule"/>
</dbReference>
<sequence length="336" mass="36676">MKILVTGGAGYIASHTNVVLQKAGHDIVAVDNFVNSNIDAVRNVEAITGKPIAFYEGDVTDRNVLRKIFSEHKIDGVIHFAGLKAVGESCAQPLRYYKNNLISTLELLDVMKEFGCTNLVFSSSATVYGVPETLPLTEECPLSTTNPYGATKLMIENMLRDIYAADHSWHIALLRYFNPVGAHESGLIGEDPKGIPNNLMPYVAKVAGGELPYVNVFGDDYDTPDGTGVRDYIHVMDLAEGHLAALENIEKFGCDAVNLGTGVGYSVLDMVKAFGKACGHEVAYKIAPRRPGDIAACYASPKKAKEMLGWEAKKNLEDMCRDLWHFQTCLLARTGK</sequence>
<dbReference type="GO" id="GO:0005829">
    <property type="term" value="C:cytosol"/>
    <property type="evidence" value="ECO:0007669"/>
    <property type="project" value="TreeGrafter"/>
</dbReference>
<organism evidence="10 11">
    <name type="scientific">Candidatus Stercoripulliclostridium merdipullorum</name>
    <dbReference type="NCBI Taxonomy" id="2840952"/>
    <lineage>
        <taxon>Bacteria</taxon>
        <taxon>Bacillati</taxon>
        <taxon>Bacillota</taxon>
        <taxon>Clostridia</taxon>
        <taxon>Eubacteriales</taxon>
        <taxon>Candidatus Stercoripulliclostridium</taxon>
    </lineage>
</organism>
<dbReference type="Gene3D" id="3.90.25.10">
    <property type="entry name" value="UDP-galactose 4-epimerase, domain 1"/>
    <property type="match status" value="1"/>
</dbReference>
<evidence type="ECO:0000313" key="10">
    <source>
        <dbReference type="EMBL" id="HIU99927.1"/>
    </source>
</evidence>
<dbReference type="InterPro" id="IPR016040">
    <property type="entry name" value="NAD(P)-bd_dom"/>
</dbReference>
<keyword evidence="6 8" id="KW-0520">NAD</keyword>
<evidence type="ECO:0000256" key="7">
    <source>
        <dbReference type="ARBA" id="ARBA00023235"/>
    </source>
</evidence>
<comment type="catalytic activity">
    <reaction evidence="1 8">
        <text>UDP-alpha-D-glucose = UDP-alpha-D-galactose</text>
        <dbReference type="Rhea" id="RHEA:22168"/>
        <dbReference type="ChEBI" id="CHEBI:58885"/>
        <dbReference type="ChEBI" id="CHEBI:66914"/>
        <dbReference type="EC" id="5.1.3.2"/>
    </reaction>
</comment>
<keyword evidence="7 8" id="KW-0413">Isomerase</keyword>
<dbReference type="Pfam" id="PF16363">
    <property type="entry name" value="GDP_Man_Dehyd"/>
    <property type="match status" value="1"/>
</dbReference>
<evidence type="ECO:0000259" key="9">
    <source>
        <dbReference type="Pfam" id="PF16363"/>
    </source>
</evidence>
<comment type="similarity">
    <text evidence="3 8">Belongs to the NAD(P)-dependent epimerase/dehydratase family.</text>
</comment>
<evidence type="ECO:0000313" key="11">
    <source>
        <dbReference type="Proteomes" id="UP000886891"/>
    </source>
</evidence>
<dbReference type="Gene3D" id="3.40.50.720">
    <property type="entry name" value="NAD(P)-binding Rossmann-like Domain"/>
    <property type="match status" value="1"/>
</dbReference>
<name>A0A9D1NCD4_9FIRM</name>
<comment type="subunit">
    <text evidence="8">Homodimer.</text>
</comment>
<reference evidence="10" key="2">
    <citation type="journal article" date="2021" name="PeerJ">
        <title>Extensive microbial diversity within the chicken gut microbiome revealed by metagenomics and culture.</title>
        <authorList>
            <person name="Gilroy R."/>
            <person name="Ravi A."/>
            <person name="Getino M."/>
            <person name="Pursley I."/>
            <person name="Horton D.L."/>
            <person name="Alikhan N.F."/>
            <person name="Baker D."/>
            <person name="Gharbi K."/>
            <person name="Hall N."/>
            <person name="Watson M."/>
            <person name="Adriaenssens E.M."/>
            <person name="Foster-Nyarko E."/>
            <person name="Jarju S."/>
            <person name="Secka A."/>
            <person name="Antonio M."/>
            <person name="Oren A."/>
            <person name="Chaudhuri R.R."/>
            <person name="La Ragione R."/>
            <person name="Hildebrand F."/>
            <person name="Pallen M.J."/>
        </authorList>
    </citation>
    <scope>NUCLEOTIDE SEQUENCE</scope>
    <source>
        <strain evidence="10">23406</strain>
    </source>
</reference>
<dbReference type="EMBL" id="DVOH01000016">
    <property type="protein sequence ID" value="HIU99927.1"/>
    <property type="molecule type" value="Genomic_DNA"/>
</dbReference>
<gene>
    <name evidence="10" type="primary">galE</name>
    <name evidence="10" type="ORF">IAB14_02285</name>
</gene>
<evidence type="ECO:0000256" key="1">
    <source>
        <dbReference type="ARBA" id="ARBA00000083"/>
    </source>
</evidence>
<keyword evidence="8" id="KW-0119">Carbohydrate metabolism</keyword>